<keyword evidence="3" id="KW-1185">Reference proteome</keyword>
<protein>
    <submittedName>
        <fullName evidence="2">Uncharacterized protein</fullName>
    </submittedName>
</protein>
<organism evidence="2 3">
    <name type="scientific">Exophiala xenobiotica</name>
    <dbReference type="NCBI Taxonomy" id="348802"/>
    <lineage>
        <taxon>Eukaryota</taxon>
        <taxon>Fungi</taxon>
        <taxon>Dikarya</taxon>
        <taxon>Ascomycota</taxon>
        <taxon>Pezizomycotina</taxon>
        <taxon>Eurotiomycetes</taxon>
        <taxon>Chaetothyriomycetidae</taxon>
        <taxon>Chaetothyriales</taxon>
        <taxon>Herpotrichiellaceae</taxon>
        <taxon>Exophiala</taxon>
    </lineage>
</organism>
<dbReference type="AlphaFoldDB" id="A0A0D2EPK3"/>
<evidence type="ECO:0000256" key="1">
    <source>
        <dbReference type="SAM" id="MobiDB-lite"/>
    </source>
</evidence>
<evidence type="ECO:0000313" key="2">
    <source>
        <dbReference type="EMBL" id="KIW57438.1"/>
    </source>
</evidence>
<dbReference type="Proteomes" id="UP000054342">
    <property type="component" value="Unassembled WGS sequence"/>
</dbReference>
<evidence type="ECO:0000313" key="3">
    <source>
        <dbReference type="Proteomes" id="UP000054342"/>
    </source>
</evidence>
<dbReference type="EMBL" id="KN847319">
    <property type="protein sequence ID" value="KIW57438.1"/>
    <property type="molecule type" value="Genomic_DNA"/>
</dbReference>
<reference evidence="2 3" key="1">
    <citation type="submission" date="2015-01" db="EMBL/GenBank/DDBJ databases">
        <title>The Genome Sequence of Exophiala xenobiotica CBS118157.</title>
        <authorList>
            <consortium name="The Broad Institute Genomics Platform"/>
            <person name="Cuomo C."/>
            <person name="de Hoog S."/>
            <person name="Gorbushina A."/>
            <person name="Stielow B."/>
            <person name="Teixiera M."/>
            <person name="Abouelleil A."/>
            <person name="Chapman S.B."/>
            <person name="Priest M."/>
            <person name="Young S.K."/>
            <person name="Wortman J."/>
            <person name="Nusbaum C."/>
            <person name="Birren B."/>
        </authorList>
    </citation>
    <scope>NUCLEOTIDE SEQUENCE [LARGE SCALE GENOMIC DNA]</scope>
    <source>
        <strain evidence="2 3">CBS 118157</strain>
    </source>
</reference>
<sequence length="119" mass="13414">MSRRWAGSTPVKFGRRARHEATADLPPPGFECMADAQKSFAYEAGWGRAAEERSRSTSRIALWYPGVGWRYGDIQAWREFPSAEDPLTWYSNPAVASGEPKPYFKSALCRLAAELRTEI</sequence>
<gene>
    <name evidence="2" type="ORF">PV05_05989</name>
</gene>
<dbReference type="GeneID" id="25327897"/>
<proteinExistence type="predicted"/>
<dbReference type="HOGENOM" id="CLU_2061515_0_0_1"/>
<name>A0A0D2EPK3_9EURO</name>
<dbReference type="RefSeq" id="XP_013318022.1">
    <property type="nucleotide sequence ID" value="XM_013462568.1"/>
</dbReference>
<accession>A0A0D2EPK3</accession>
<feature type="region of interest" description="Disordered" evidence="1">
    <location>
        <begin position="1"/>
        <end position="28"/>
    </location>
</feature>